<evidence type="ECO:0000313" key="2">
    <source>
        <dbReference type="Proteomes" id="UP000062912"/>
    </source>
</evidence>
<protein>
    <submittedName>
        <fullName evidence="1">Uncharacterized protein</fullName>
    </submittedName>
</protein>
<name>A0A132EM32_9BURK</name>
<dbReference type="Proteomes" id="UP000062912">
    <property type="component" value="Unassembled WGS sequence"/>
</dbReference>
<reference evidence="1 2" key="1">
    <citation type="submission" date="2015-11" db="EMBL/GenBank/DDBJ databases">
        <title>Expanding the genomic diversity of Burkholderia species for the development of highly accurate diagnostics.</title>
        <authorList>
            <person name="Sahl J."/>
            <person name="Keim P."/>
            <person name="Wagner D."/>
        </authorList>
    </citation>
    <scope>NUCLEOTIDE SEQUENCE [LARGE SCALE GENOMIC DNA]</scope>
    <source>
        <strain evidence="1 2">MSMB368WGS</strain>
    </source>
</reference>
<dbReference type="AlphaFoldDB" id="A0A132EM32"/>
<proteinExistence type="predicted"/>
<evidence type="ECO:0000313" key="1">
    <source>
        <dbReference type="EMBL" id="KWF37418.1"/>
    </source>
</evidence>
<accession>A0A132EM32</accession>
<sequence>MFFKFHAVDVNKQFISETGFRSHFEVFQSGQTVDEVAKAIFAAFLAKGRTMIDPDRREDLESKNASKWPWLATTEEAAGPHVETTGQFAFGF</sequence>
<comment type="caution">
    <text evidence="1">The sequence shown here is derived from an EMBL/GenBank/DDBJ whole genome shotgun (WGS) entry which is preliminary data.</text>
</comment>
<dbReference type="OrthoDB" id="8874515at2"/>
<gene>
    <name evidence="1" type="ORF">WT56_34325</name>
</gene>
<dbReference type="EMBL" id="LPJR01000002">
    <property type="protein sequence ID" value="KWF37418.1"/>
    <property type="molecule type" value="Genomic_DNA"/>
</dbReference>
<organism evidence="1 2">
    <name type="scientific">Burkholderia pseudomultivorans</name>
    <dbReference type="NCBI Taxonomy" id="1207504"/>
    <lineage>
        <taxon>Bacteria</taxon>
        <taxon>Pseudomonadati</taxon>
        <taxon>Pseudomonadota</taxon>
        <taxon>Betaproteobacteria</taxon>
        <taxon>Burkholderiales</taxon>
        <taxon>Burkholderiaceae</taxon>
        <taxon>Burkholderia</taxon>
        <taxon>Burkholderia cepacia complex</taxon>
    </lineage>
</organism>